<accession>A0A9P6HMY6</accession>
<evidence type="ECO:0000313" key="5">
    <source>
        <dbReference type="EMBL" id="KAF9790735.1"/>
    </source>
</evidence>
<feature type="repeat" description="WD" evidence="3">
    <location>
        <begin position="113"/>
        <end position="145"/>
    </location>
</feature>
<proteinExistence type="predicted"/>
<evidence type="ECO:0000313" key="6">
    <source>
        <dbReference type="Proteomes" id="UP000736335"/>
    </source>
</evidence>
<dbReference type="CDD" id="cd00200">
    <property type="entry name" value="WD40"/>
    <property type="match status" value="1"/>
</dbReference>
<dbReference type="PRINTS" id="PR00320">
    <property type="entry name" value="GPROTEINBRPT"/>
</dbReference>
<feature type="repeat" description="WD" evidence="3">
    <location>
        <begin position="202"/>
        <end position="234"/>
    </location>
</feature>
<dbReference type="InterPro" id="IPR019775">
    <property type="entry name" value="WD40_repeat_CS"/>
</dbReference>
<dbReference type="PROSITE" id="PS50294">
    <property type="entry name" value="WD_REPEATS_REGION"/>
    <property type="match status" value="3"/>
</dbReference>
<dbReference type="SUPFAM" id="SSF50978">
    <property type="entry name" value="WD40 repeat-like"/>
    <property type="match status" value="1"/>
</dbReference>
<protein>
    <submittedName>
        <fullName evidence="5">Ribosome biogenesis protein Sqt1</fullName>
    </submittedName>
</protein>
<comment type="caution">
    <text evidence="5">The sequence shown here is derived from an EMBL/GenBank/DDBJ whole genome shotgun (WGS) entry which is preliminary data.</text>
</comment>
<dbReference type="InterPro" id="IPR001680">
    <property type="entry name" value="WD40_rpt"/>
</dbReference>
<evidence type="ECO:0000256" key="4">
    <source>
        <dbReference type="SAM" id="MobiDB-lite"/>
    </source>
</evidence>
<dbReference type="PANTHER" id="PTHR19857">
    <property type="entry name" value="MITOCHONDRIAL DIVISION PROTEIN 1-RELATED"/>
    <property type="match status" value="1"/>
</dbReference>
<feature type="region of interest" description="Disordered" evidence="4">
    <location>
        <begin position="1"/>
        <end position="62"/>
    </location>
</feature>
<keyword evidence="2" id="KW-0677">Repeat</keyword>
<organism evidence="5 6">
    <name type="scientific">Thelephora terrestris</name>
    <dbReference type="NCBI Taxonomy" id="56493"/>
    <lineage>
        <taxon>Eukaryota</taxon>
        <taxon>Fungi</taxon>
        <taxon>Dikarya</taxon>
        <taxon>Basidiomycota</taxon>
        <taxon>Agaricomycotina</taxon>
        <taxon>Agaricomycetes</taxon>
        <taxon>Thelephorales</taxon>
        <taxon>Thelephoraceae</taxon>
        <taxon>Thelephora</taxon>
    </lineage>
</organism>
<reference evidence="5" key="2">
    <citation type="submission" date="2020-11" db="EMBL/GenBank/DDBJ databases">
        <authorList>
            <consortium name="DOE Joint Genome Institute"/>
            <person name="Kuo A."/>
            <person name="Miyauchi S."/>
            <person name="Kiss E."/>
            <person name="Drula E."/>
            <person name="Kohler A."/>
            <person name="Sanchez-Garcia M."/>
            <person name="Andreopoulos B."/>
            <person name="Barry K.W."/>
            <person name="Bonito G."/>
            <person name="Buee M."/>
            <person name="Carver A."/>
            <person name="Chen C."/>
            <person name="Cichocki N."/>
            <person name="Clum A."/>
            <person name="Culley D."/>
            <person name="Crous P.W."/>
            <person name="Fauchery L."/>
            <person name="Girlanda M."/>
            <person name="Hayes R."/>
            <person name="Keri Z."/>
            <person name="Labutti K."/>
            <person name="Lipzen A."/>
            <person name="Lombard V."/>
            <person name="Magnuson J."/>
            <person name="Maillard F."/>
            <person name="Morin E."/>
            <person name="Murat C."/>
            <person name="Nolan M."/>
            <person name="Ohm R."/>
            <person name="Pangilinan J."/>
            <person name="Pereira M."/>
            <person name="Perotto S."/>
            <person name="Peter M."/>
            <person name="Riley R."/>
            <person name="Sitrit Y."/>
            <person name="Stielow B."/>
            <person name="Szollosi G."/>
            <person name="Zifcakova L."/>
            <person name="Stursova M."/>
            <person name="Spatafora J.W."/>
            <person name="Tedersoo L."/>
            <person name="Vaario L.-M."/>
            <person name="Yamada A."/>
            <person name="Yan M."/>
            <person name="Wang P."/>
            <person name="Xu J."/>
            <person name="Bruns T."/>
            <person name="Baldrian P."/>
            <person name="Vilgalys R."/>
            <person name="Henrissat B."/>
            <person name="Grigoriev I.V."/>
            <person name="Hibbett D."/>
            <person name="Nagy L.G."/>
            <person name="Martin F.M."/>
        </authorList>
    </citation>
    <scope>NUCLEOTIDE SEQUENCE</scope>
    <source>
        <strain evidence="5">UH-Tt-Lm1</strain>
    </source>
</reference>
<dbReference type="InterPro" id="IPR051179">
    <property type="entry name" value="WD_repeat_multifunction"/>
</dbReference>
<keyword evidence="1 3" id="KW-0853">WD repeat</keyword>
<dbReference type="EMBL" id="WIUZ02000002">
    <property type="protein sequence ID" value="KAF9790735.1"/>
    <property type="molecule type" value="Genomic_DNA"/>
</dbReference>
<dbReference type="InterPro" id="IPR036322">
    <property type="entry name" value="WD40_repeat_dom_sf"/>
</dbReference>
<keyword evidence="6" id="KW-1185">Reference proteome</keyword>
<feature type="repeat" description="WD" evidence="3">
    <location>
        <begin position="353"/>
        <end position="380"/>
    </location>
</feature>
<dbReference type="PANTHER" id="PTHR19857:SF8">
    <property type="entry name" value="ANGIO-ASSOCIATED MIGRATORY CELL PROTEIN"/>
    <property type="match status" value="1"/>
</dbReference>
<evidence type="ECO:0000256" key="3">
    <source>
        <dbReference type="PROSITE-ProRule" id="PRU00221"/>
    </source>
</evidence>
<dbReference type="InterPro" id="IPR020472">
    <property type="entry name" value="WD40_PAC1"/>
</dbReference>
<dbReference type="Pfam" id="PF00400">
    <property type="entry name" value="WD40"/>
    <property type="match status" value="7"/>
</dbReference>
<evidence type="ECO:0000256" key="2">
    <source>
        <dbReference type="ARBA" id="ARBA00022737"/>
    </source>
</evidence>
<feature type="repeat" description="WD" evidence="3">
    <location>
        <begin position="71"/>
        <end position="112"/>
    </location>
</feature>
<dbReference type="AlphaFoldDB" id="A0A9P6HMY6"/>
<gene>
    <name evidence="5" type="ORF">BJ322DRAFT_1038120</name>
</gene>
<dbReference type="Proteomes" id="UP000736335">
    <property type="component" value="Unassembled WGS sequence"/>
</dbReference>
<feature type="repeat" description="WD" evidence="3">
    <location>
        <begin position="306"/>
        <end position="337"/>
    </location>
</feature>
<dbReference type="Gene3D" id="2.130.10.10">
    <property type="entry name" value="YVTN repeat-like/Quinoprotein amine dehydrogenase"/>
    <property type="match status" value="1"/>
</dbReference>
<reference evidence="5" key="1">
    <citation type="journal article" date="2020" name="Nat. Commun.">
        <title>Large-scale genome sequencing of mycorrhizal fungi provides insights into the early evolution of symbiotic traits.</title>
        <authorList>
            <person name="Miyauchi S."/>
            <person name="Kiss E."/>
            <person name="Kuo A."/>
            <person name="Drula E."/>
            <person name="Kohler A."/>
            <person name="Sanchez-Garcia M."/>
            <person name="Morin E."/>
            <person name="Andreopoulos B."/>
            <person name="Barry K.W."/>
            <person name="Bonito G."/>
            <person name="Buee M."/>
            <person name="Carver A."/>
            <person name="Chen C."/>
            <person name="Cichocki N."/>
            <person name="Clum A."/>
            <person name="Culley D."/>
            <person name="Crous P.W."/>
            <person name="Fauchery L."/>
            <person name="Girlanda M."/>
            <person name="Hayes R.D."/>
            <person name="Keri Z."/>
            <person name="LaButti K."/>
            <person name="Lipzen A."/>
            <person name="Lombard V."/>
            <person name="Magnuson J."/>
            <person name="Maillard F."/>
            <person name="Murat C."/>
            <person name="Nolan M."/>
            <person name="Ohm R.A."/>
            <person name="Pangilinan J."/>
            <person name="Pereira M.F."/>
            <person name="Perotto S."/>
            <person name="Peter M."/>
            <person name="Pfister S."/>
            <person name="Riley R."/>
            <person name="Sitrit Y."/>
            <person name="Stielow J.B."/>
            <person name="Szollosi G."/>
            <person name="Zifcakova L."/>
            <person name="Stursova M."/>
            <person name="Spatafora J.W."/>
            <person name="Tedersoo L."/>
            <person name="Vaario L.M."/>
            <person name="Yamada A."/>
            <person name="Yan M."/>
            <person name="Wang P."/>
            <person name="Xu J."/>
            <person name="Bruns T."/>
            <person name="Baldrian P."/>
            <person name="Vilgalys R."/>
            <person name="Dunand C."/>
            <person name="Henrissat B."/>
            <person name="Grigoriev I.V."/>
            <person name="Hibbett D."/>
            <person name="Nagy L.G."/>
            <person name="Martin F.M."/>
        </authorList>
    </citation>
    <scope>NUCLEOTIDE SEQUENCE</scope>
    <source>
        <strain evidence="5">UH-Tt-Lm1</strain>
    </source>
</reference>
<dbReference type="InterPro" id="IPR015943">
    <property type="entry name" value="WD40/YVTN_repeat-like_dom_sf"/>
</dbReference>
<dbReference type="PROSITE" id="PS00678">
    <property type="entry name" value="WD_REPEATS_1"/>
    <property type="match status" value="3"/>
</dbReference>
<dbReference type="OrthoDB" id="10261640at2759"/>
<feature type="compositionally biased region" description="Acidic residues" evidence="4">
    <location>
        <begin position="11"/>
        <end position="51"/>
    </location>
</feature>
<dbReference type="PROSITE" id="PS50082">
    <property type="entry name" value="WD_REPEATS_2"/>
    <property type="match status" value="6"/>
</dbReference>
<dbReference type="SMART" id="SM00320">
    <property type="entry name" value="WD40"/>
    <property type="match status" value="8"/>
</dbReference>
<evidence type="ECO:0000256" key="1">
    <source>
        <dbReference type="ARBA" id="ARBA00022574"/>
    </source>
</evidence>
<sequence>MASKPLGPNDADTDEENVQDEYIDPEDVLEIDEEDGADYPMDDEDELEDGEGAAGPSGENDILEDTSIRSFTNHASSVFAVAVHPSAQIAASGGEDDLGYIWDYSTGEVLVKLTGHTDSVSNVGFSYDGEMIATGGMDGKVRVWKRVGQQDFKRWTFLTELQGPDEVMWLRWHPKGNVLLAGSNDTTVWLWNLPSGNTMQVFASHASSVACGEFTPDGKRILTADTDGTLILWDPRSPTPLWKLTSDDGRFDLDGITSLAVNPASTVAVVGGASGGIRIVNLAKGDIVGSLAVHDEGESVEAIAFVGFAGTAEVVVTGSTDGKACVWDLNTLKIRNELKHGDSVTCLVPLPAPKSHMVISGSADRVLRTWDTRTGALVKEHQGHRGPVLGAAVGHEGGFVLSAGDDGACLVFAAE</sequence>
<feature type="repeat" description="WD" evidence="3">
    <location>
        <begin position="170"/>
        <end position="201"/>
    </location>
</feature>
<name>A0A9P6HMY6_9AGAM</name>